<protein>
    <recommendedName>
        <fullName evidence="2">COP9 signalosome complex subunit 6</fullName>
    </recommendedName>
</protein>
<dbReference type="PANTHER" id="PTHR10540:SF8">
    <property type="entry name" value="COP9 SIGNALOSOME COMPLEX SUBUNIT 6"/>
    <property type="match status" value="1"/>
</dbReference>
<feature type="region of interest" description="Disordered" evidence="3">
    <location>
        <begin position="339"/>
        <end position="365"/>
    </location>
</feature>
<accession>A0A316YVP6</accession>
<dbReference type="Proteomes" id="UP000245768">
    <property type="component" value="Unassembled WGS sequence"/>
</dbReference>
<reference evidence="5 6" key="1">
    <citation type="journal article" date="2018" name="Mol. Biol. Evol.">
        <title>Broad Genomic Sampling Reveals a Smut Pathogenic Ancestry of the Fungal Clade Ustilaginomycotina.</title>
        <authorList>
            <person name="Kijpornyongpan T."/>
            <person name="Mondo S.J."/>
            <person name="Barry K."/>
            <person name="Sandor L."/>
            <person name="Lee J."/>
            <person name="Lipzen A."/>
            <person name="Pangilinan J."/>
            <person name="LaButti K."/>
            <person name="Hainaut M."/>
            <person name="Henrissat B."/>
            <person name="Grigoriev I.V."/>
            <person name="Spatafora J.W."/>
            <person name="Aime M.C."/>
        </authorList>
    </citation>
    <scope>NUCLEOTIDE SEQUENCE [LARGE SCALE GENOMIC DNA]</scope>
    <source>
        <strain evidence="5 6">MCA 4198</strain>
    </source>
</reference>
<dbReference type="AlphaFoldDB" id="A0A316YVP6"/>
<sequence length="365" mass="39557">MSAPAQGQQQVSTPSSIGGGLKVSSNSPVVLDVQREGTVGVNVSLHPLPILNVSEHLTRTAMQAKSTDVEVYGALLGTQSGRNIDIHTTFEIIVKAPNGTSTRREVDHDFLTARQAQFKQVFPTFDFLGWYSTGTIPTPADLEIHSQLSDYNESPLFLQLSPSDQKLSQARAAGELPIAIYETFVEMPTKEASSEGKVSTETGPATFFLPANYHVETGEAERIAVDHTSKPPEGGEDGESGVTANLTTQYNAIKMLSDRINLITAYLQGVQSGSLRKDPESLRQISSLVASLPASNELPEFHSEFLTEYNDVLLTNYLANMTNGLNSLNELVDKFDTAQTGADESLGRPRGGPGRNTRSGRMQHY</sequence>
<keyword evidence="2" id="KW-0963">Cytoplasm</keyword>
<name>A0A316YVP6_9BASI</name>
<keyword evidence="2" id="KW-0539">Nucleus</keyword>
<evidence type="ECO:0000256" key="3">
    <source>
        <dbReference type="SAM" id="MobiDB-lite"/>
    </source>
</evidence>
<dbReference type="GO" id="GO:0005737">
    <property type="term" value="C:cytoplasm"/>
    <property type="evidence" value="ECO:0007669"/>
    <property type="project" value="UniProtKB-SubCell"/>
</dbReference>
<dbReference type="PANTHER" id="PTHR10540">
    <property type="entry name" value="EUKARYOTIC TRANSLATION INITIATION FACTOR 3 SUBUNIT F-RELATED"/>
    <property type="match status" value="1"/>
</dbReference>
<keyword evidence="6" id="KW-1185">Reference proteome</keyword>
<dbReference type="CDD" id="cd08063">
    <property type="entry name" value="MPN_CSN6"/>
    <property type="match status" value="1"/>
</dbReference>
<comment type="similarity">
    <text evidence="1 2">Belongs to the peptidase M67A family. CSN6 subfamily.</text>
</comment>
<dbReference type="Gene3D" id="3.40.140.10">
    <property type="entry name" value="Cytidine Deaminase, domain 2"/>
    <property type="match status" value="1"/>
</dbReference>
<evidence type="ECO:0000256" key="2">
    <source>
        <dbReference type="RuleBase" id="RU367006"/>
    </source>
</evidence>
<dbReference type="GO" id="GO:0008237">
    <property type="term" value="F:metallopeptidase activity"/>
    <property type="evidence" value="ECO:0007669"/>
    <property type="project" value="InterPro"/>
</dbReference>
<evidence type="ECO:0000313" key="6">
    <source>
        <dbReference type="Proteomes" id="UP000245768"/>
    </source>
</evidence>
<organism evidence="5 6">
    <name type="scientific">Acaromyces ingoldii</name>
    <dbReference type="NCBI Taxonomy" id="215250"/>
    <lineage>
        <taxon>Eukaryota</taxon>
        <taxon>Fungi</taxon>
        <taxon>Dikarya</taxon>
        <taxon>Basidiomycota</taxon>
        <taxon>Ustilaginomycotina</taxon>
        <taxon>Exobasidiomycetes</taxon>
        <taxon>Exobasidiales</taxon>
        <taxon>Cryptobasidiaceae</taxon>
        <taxon>Acaromyces</taxon>
    </lineage>
</organism>
<dbReference type="OrthoDB" id="1378at2759"/>
<feature type="region of interest" description="Disordered" evidence="3">
    <location>
        <begin position="1"/>
        <end position="20"/>
    </location>
</feature>
<dbReference type="InterPro" id="IPR000555">
    <property type="entry name" value="JAMM/MPN+_dom"/>
</dbReference>
<dbReference type="InterPro" id="IPR033859">
    <property type="entry name" value="MPN_CSN6"/>
</dbReference>
<evidence type="ECO:0000313" key="5">
    <source>
        <dbReference type="EMBL" id="PWN92844.1"/>
    </source>
</evidence>
<dbReference type="EMBL" id="KZ819634">
    <property type="protein sequence ID" value="PWN92844.1"/>
    <property type="molecule type" value="Genomic_DNA"/>
</dbReference>
<dbReference type="GO" id="GO:0000338">
    <property type="term" value="P:protein deneddylation"/>
    <property type="evidence" value="ECO:0007669"/>
    <property type="project" value="InterPro"/>
</dbReference>
<dbReference type="PROSITE" id="PS50249">
    <property type="entry name" value="MPN"/>
    <property type="match status" value="1"/>
</dbReference>
<dbReference type="GeneID" id="37042195"/>
<feature type="compositionally biased region" description="Low complexity" evidence="3">
    <location>
        <begin position="355"/>
        <end position="365"/>
    </location>
</feature>
<dbReference type="RefSeq" id="XP_025380042.1">
    <property type="nucleotide sequence ID" value="XM_025520279.1"/>
</dbReference>
<dbReference type="InParanoid" id="A0A316YVP6"/>
<dbReference type="Pfam" id="PF13012">
    <property type="entry name" value="MitMem_reg"/>
    <property type="match status" value="1"/>
</dbReference>
<evidence type="ECO:0000256" key="1">
    <source>
        <dbReference type="ARBA" id="ARBA00010893"/>
    </source>
</evidence>
<dbReference type="GO" id="GO:0008180">
    <property type="term" value="C:COP9 signalosome"/>
    <property type="evidence" value="ECO:0007669"/>
    <property type="project" value="UniProtKB-UniRule"/>
</dbReference>
<proteinExistence type="inferred from homology"/>
<dbReference type="InterPro" id="IPR024969">
    <property type="entry name" value="EIF3F/CSN6-like_C"/>
</dbReference>
<keyword evidence="2" id="KW-0736">Signalosome</keyword>
<dbReference type="InterPro" id="IPR037518">
    <property type="entry name" value="MPN"/>
</dbReference>
<gene>
    <name evidence="5" type="ORF">FA10DRAFT_263591</name>
</gene>
<dbReference type="Pfam" id="PF01398">
    <property type="entry name" value="JAB"/>
    <property type="match status" value="1"/>
</dbReference>
<feature type="domain" description="MPN" evidence="4">
    <location>
        <begin position="43"/>
        <end position="179"/>
    </location>
</feature>
<evidence type="ECO:0000259" key="4">
    <source>
        <dbReference type="PROSITE" id="PS50249"/>
    </source>
</evidence>
<dbReference type="STRING" id="215250.A0A316YVP6"/>
<comment type="function">
    <text evidence="2">Component of the COP9 signalosome complex (CSN), a complex involved in various cellular and developmental processes.</text>
</comment>
<comment type="subcellular location">
    <subcellularLocation>
        <location evidence="2">Cytoplasm</location>
    </subcellularLocation>
    <subcellularLocation>
        <location evidence="2">Nucleus</location>
    </subcellularLocation>
</comment>
<feature type="compositionally biased region" description="Polar residues" evidence="3">
    <location>
        <begin position="1"/>
        <end position="16"/>
    </location>
</feature>
<dbReference type="SMART" id="SM00232">
    <property type="entry name" value="JAB_MPN"/>
    <property type="match status" value="1"/>
</dbReference>